<dbReference type="AlphaFoldDB" id="A0AAV5J215"/>
<evidence type="ECO:0000313" key="2">
    <source>
        <dbReference type="Proteomes" id="UP001054252"/>
    </source>
</evidence>
<gene>
    <name evidence="1" type="ORF">SLEP1_g16651</name>
</gene>
<proteinExistence type="predicted"/>
<accession>A0AAV5J215</accession>
<protein>
    <submittedName>
        <fullName evidence="1">Uncharacterized protein</fullName>
    </submittedName>
</protein>
<name>A0AAV5J215_9ROSI</name>
<keyword evidence="2" id="KW-1185">Reference proteome</keyword>
<organism evidence="1 2">
    <name type="scientific">Rubroshorea leprosula</name>
    <dbReference type="NCBI Taxonomy" id="152421"/>
    <lineage>
        <taxon>Eukaryota</taxon>
        <taxon>Viridiplantae</taxon>
        <taxon>Streptophyta</taxon>
        <taxon>Embryophyta</taxon>
        <taxon>Tracheophyta</taxon>
        <taxon>Spermatophyta</taxon>
        <taxon>Magnoliopsida</taxon>
        <taxon>eudicotyledons</taxon>
        <taxon>Gunneridae</taxon>
        <taxon>Pentapetalae</taxon>
        <taxon>rosids</taxon>
        <taxon>malvids</taxon>
        <taxon>Malvales</taxon>
        <taxon>Dipterocarpaceae</taxon>
        <taxon>Rubroshorea</taxon>
    </lineage>
</organism>
<reference evidence="1 2" key="1">
    <citation type="journal article" date="2021" name="Commun. Biol.">
        <title>The genome of Shorea leprosula (Dipterocarpaceae) highlights the ecological relevance of drought in aseasonal tropical rainforests.</title>
        <authorList>
            <person name="Ng K.K.S."/>
            <person name="Kobayashi M.J."/>
            <person name="Fawcett J.A."/>
            <person name="Hatakeyama M."/>
            <person name="Paape T."/>
            <person name="Ng C.H."/>
            <person name="Ang C.C."/>
            <person name="Tnah L.H."/>
            <person name="Lee C.T."/>
            <person name="Nishiyama T."/>
            <person name="Sese J."/>
            <person name="O'Brien M.J."/>
            <person name="Copetti D."/>
            <person name="Mohd Noor M.I."/>
            <person name="Ong R.C."/>
            <person name="Putra M."/>
            <person name="Sireger I.Z."/>
            <person name="Indrioko S."/>
            <person name="Kosugi Y."/>
            <person name="Izuno A."/>
            <person name="Isagi Y."/>
            <person name="Lee S.L."/>
            <person name="Shimizu K.K."/>
        </authorList>
    </citation>
    <scope>NUCLEOTIDE SEQUENCE [LARGE SCALE GENOMIC DNA]</scope>
    <source>
        <strain evidence="1">214</strain>
    </source>
</reference>
<comment type="caution">
    <text evidence="1">The sequence shown here is derived from an EMBL/GenBank/DDBJ whole genome shotgun (WGS) entry which is preliminary data.</text>
</comment>
<dbReference type="Proteomes" id="UP001054252">
    <property type="component" value="Unassembled WGS sequence"/>
</dbReference>
<sequence length="118" mass="13518">MMGWILDLSFGLGKETNSAFTLLLLSLPKPKERNHQDPRALNKFKAAHFGALITPWKNSCLYRLEVAHYIYRNVINFADSPPIFLIFCWVRLDCVSSVDIMSFETNAAIFHADCTNKH</sequence>
<evidence type="ECO:0000313" key="1">
    <source>
        <dbReference type="EMBL" id="GKV04498.1"/>
    </source>
</evidence>
<dbReference type="EMBL" id="BPVZ01000022">
    <property type="protein sequence ID" value="GKV04498.1"/>
    <property type="molecule type" value="Genomic_DNA"/>
</dbReference>